<dbReference type="AlphaFoldDB" id="A0A2U1PEP1"/>
<dbReference type="GO" id="GO:0046872">
    <property type="term" value="F:metal ion binding"/>
    <property type="evidence" value="ECO:0007669"/>
    <property type="project" value="UniProtKB-KW"/>
</dbReference>
<dbReference type="GO" id="GO:0032259">
    <property type="term" value="P:methylation"/>
    <property type="evidence" value="ECO:0007669"/>
    <property type="project" value="UniProtKB-KW"/>
</dbReference>
<dbReference type="Proteomes" id="UP000245207">
    <property type="component" value="Unassembled WGS sequence"/>
</dbReference>
<name>A0A2U1PEP1_ARTAN</name>
<comment type="similarity">
    <text evidence="1">Belongs to the methyltransferase superfamily. Type-7 methyltransferase family.</text>
</comment>
<gene>
    <name evidence="6" type="ORF">CTI12_AA162910</name>
</gene>
<dbReference type="PANTHER" id="PTHR31009">
    <property type="entry name" value="S-ADENOSYL-L-METHIONINE:CARBOXYL METHYLTRANSFERASE FAMILY PROTEIN"/>
    <property type="match status" value="1"/>
</dbReference>
<dbReference type="OrthoDB" id="1523883at2759"/>
<proteinExistence type="inferred from homology"/>
<dbReference type="InterPro" id="IPR042086">
    <property type="entry name" value="MeTrfase_capping"/>
</dbReference>
<dbReference type="Gene3D" id="1.10.1200.270">
    <property type="entry name" value="Methyltransferase, alpha-helical capping domain"/>
    <property type="match status" value="1"/>
</dbReference>
<evidence type="ECO:0000256" key="1">
    <source>
        <dbReference type="ARBA" id="ARBA00007967"/>
    </source>
</evidence>
<dbReference type="Gene3D" id="3.40.50.150">
    <property type="entry name" value="Vaccinia Virus protein VP39"/>
    <property type="match status" value="1"/>
</dbReference>
<keyword evidence="7" id="KW-1185">Reference proteome</keyword>
<organism evidence="6 7">
    <name type="scientific">Artemisia annua</name>
    <name type="common">Sweet wormwood</name>
    <dbReference type="NCBI Taxonomy" id="35608"/>
    <lineage>
        <taxon>Eukaryota</taxon>
        <taxon>Viridiplantae</taxon>
        <taxon>Streptophyta</taxon>
        <taxon>Embryophyta</taxon>
        <taxon>Tracheophyta</taxon>
        <taxon>Spermatophyta</taxon>
        <taxon>Magnoliopsida</taxon>
        <taxon>eudicotyledons</taxon>
        <taxon>Gunneridae</taxon>
        <taxon>Pentapetalae</taxon>
        <taxon>asterids</taxon>
        <taxon>campanulids</taxon>
        <taxon>Asterales</taxon>
        <taxon>Asteraceae</taxon>
        <taxon>Asteroideae</taxon>
        <taxon>Anthemideae</taxon>
        <taxon>Artemisiinae</taxon>
        <taxon>Artemisia</taxon>
    </lineage>
</organism>
<keyword evidence="4" id="KW-0479">Metal-binding</keyword>
<evidence type="ECO:0000256" key="3">
    <source>
        <dbReference type="ARBA" id="ARBA00022679"/>
    </source>
</evidence>
<keyword evidence="2 6" id="KW-0489">Methyltransferase</keyword>
<dbReference type="GO" id="GO:0008168">
    <property type="term" value="F:methyltransferase activity"/>
    <property type="evidence" value="ECO:0007669"/>
    <property type="project" value="UniProtKB-KW"/>
</dbReference>
<dbReference type="EMBL" id="PKPP01001264">
    <property type="protein sequence ID" value="PWA84127.1"/>
    <property type="molecule type" value="Genomic_DNA"/>
</dbReference>
<dbReference type="InterPro" id="IPR029063">
    <property type="entry name" value="SAM-dependent_MTases_sf"/>
</dbReference>
<keyword evidence="3 6" id="KW-0808">Transferase</keyword>
<reference evidence="6 7" key="1">
    <citation type="journal article" date="2018" name="Mol. Plant">
        <title>The genome of Artemisia annua provides insight into the evolution of Asteraceae family and artemisinin biosynthesis.</title>
        <authorList>
            <person name="Shen Q."/>
            <person name="Zhang L."/>
            <person name="Liao Z."/>
            <person name="Wang S."/>
            <person name="Yan T."/>
            <person name="Shi P."/>
            <person name="Liu M."/>
            <person name="Fu X."/>
            <person name="Pan Q."/>
            <person name="Wang Y."/>
            <person name="Lv Z."/>
            <person name="Lu X."/>
            <person name="Zhang F."/>
            <person name="Jiang W."/>
            <person name="Ma Y."/>
            <person name="Chen M."/>
            <person name="Hao X."/>
            <person name="Li L."/>
            <person name="Tang Y."/>
            <person name="Lv G."/>
            <person name="Zhou Y."/>
            <person name="Sun X."/>
            <person name="Brodelius P.E."/>
            <person name="Rose J.K.C."/>
            <person name="Tang K."/>
        </authorList>
    </citation>
    <scope>NUCLEOTIDE SEQUENCE [LARGE SCALE GENOMIC DNA]</scope>
    <source>
        <strain evidence="7">cv. Huhao1</strain>
        <tissue evidence="6">Leaf</tissue>
    </source>
</reference>
<dbReference type="STRING" id="35608.A0A2U1PEP1"/>
<accession>A0A2U1PEP1</accession>
<comment type="caution">
    <text evidence="6">The sequence shown here is derived from an EMBL/GenBank/DDBJ whole genome shotgun (WGS) entry which is preliminary data.</text>
</comment>
<keyword evidence="5" id="KW-0460">Magnesium</keyword>
<dbReference type="InterPro" id="IPR005299">
    <property type="entry name" value="MeTrfase_7"/>
</dbReference>
<evidence type="ECO:0000313" key="6">
    <source>
        <dbReference type="EMBL" id="PWA84127.1"/>
    </source>
</evidence>
<sequence length="369" mass="41685">MTVANILHMSTGDGESSYAKNSLLQETVICKTLPILKHTILKLCDANVISGQHFKIADLGCSSSKNTLLVASNIIDIVYEVCTKNNGKPPQFEVFLNDLFGNDFNNIFKMLPGFYAKFRKEKSANPGLCFVYAVPGSFHGRLFPDKSLHFVHSSYSVHWLSQVPEGIENNGLNIFMARTSPHNVFEAYGNQFHADFTKFLQMRSEEIVCGGCMVLTLIGRRTRDPTRDDSGCIWELLAHSLLDMLKEGLVRESDINSFNIPNYFPCEDEVVKIIQNEGSFSLDNLDVFDVNWDPMDTDYENMKDSNEPRHNHGKNTANLITAVSESLLISHFGSSILEMLFMKYEKHVTTHLAKTKTRFYNVVISLSKK</sequence>
<evidence type="ECO:0000256" key="5">
    <source>
        <dbReference type="ARBA" id="ARBA00022842"/>
    </source>
</evidence>
<dbReference type="SUPFAM" id="SSF53335">
    <property type="entry name" value="S-adenosyl-L-methionine-dependent methyltransferases"/>
    <property type="match status" value="1"/>
</dbReference>
<evidence type="ECO:0000313" key="7">
    <source>
        <dbReference type="Proteomes" id="UP000245207"/>
    </source>
</evidence>
<evidence type="ECO:0000256" key="2">
    <source>
        <dbReference type="ARBA" id="ARBA00022603"/>
    </source>
</evidence>
<evidence type="ECO:0000256" key="4">
    <source>
        <dbReference type="ARBA" id="ARBA00022723"/>
    </source>
</evidence>
<dbReference type="Pfam" id="PF03492">
    <property type="entry name" value="Methyltransf_7"/>
    <property type="match status" value="1"/>
</dbReference>
<protein>
    <submittedName>
        <fullName evidence="6">S-adenosyl-L-methionine-dependent methyltransferases superfamily protein</fullName>
    </submittedName>
</protein>